<organism evidence="1 2">
    <name type="scientific">Solanum bulbocastanum</name>
    <name type="common">Wild potato</name>
    <dbReference type="NCBI Taxonomy" id="147425"/>
    <lineage>
        <taxon>Eukaryota</taxon>
        <taxon>Viridiplantae</taxon>
        <taxon>Streptophyta</taxon>
        <taxon>Embryophyta</taxon>
        <taxon>Tracheophyta</taxon>
        <taxon>Spermatophyta</taxon>
        <taxon>Magnoliopsida</taxon>
        <taxon>eudicotyledons</taxon>
        <taxon>Gunneridae</taxon>
        <taxon>Pentapetalae</taxon>
        <taxon>asterids</taxon>
        <taxon>lamiids</taxon>
        <taxon>Solanales</taxon>
        <taxon>Solanaceae</taxon>
        <taxon>Solanoideae</taxon>
        <taxon>Solaneae</taxon>
        <taxon>Solanum</taxon>
    </lineage>
</organism>
<keyword evidence="2" id="KW-1185">Reference proteome</keyword>
<evidence type="ECO:0000313" key="1">
    <source>
        <dbReference type="EMBL" id="KAK6788922.1"/>
    </source>
</evidence>
<gene>
    <name evidence="1" type="ORF">RDI58_012721</name>
</gene>
<dbReference type="EMBL" id="JBANQN010000005">
    <property type="protein sequence ID" value="KAK6788922.1"/>
    <property type="molecule type" value="Genomic_DNA"/>
</dbReference>
<dbReference type="Proteomes" id="UP001371456">
    <property type="component" value="Unassembled WGS sequence"/>
</dbReference>
<evidence type="ECO:0000313" key="2">
    <source>
        <dbReference type="Proteomes" id="UP001371456"/>
    </source>
</evidence>
<comment type="caution">
    <text evidence="1">The sequence shown here is derived from an EMBL/GenBank/DDBJ whole genome shotgun (WGS) entry which is preliminary data.</text>
</comment>
<accession>A0AAN8YDX0</accession>
<sequence>MSFEEETDNSESEMEECADKWYQKLKEGKDFC</sequence>
<dbReference type="AlphaFoldDB" id="A0AAN8YDX0"/>
<reference evidence="1 2" key="1">
    <citation type="submission" date="2024-02" db="EMBL/GenBank/DDBJ databases">
        <title>de novo genome assembly of Solanum bulbocastanum strain 11H21.</title>
        <authorList>
            <person name="Hosaka A.J."/>
        </authorList>
    </citation>
    <scope>NUCLEOTIDE SEQUENCE [LARGE SCALE GENOMIC DNA]</scope>
    <source>
        <tissue evidence="1">Young leaves</tissue>
    </source>
</reference>
<protein>
    <submittedName>
        <fullName evidence="1">Uncharacterized protein</fullName>
    </submittedName>
</protein>
<name>A0AAN8YDX0_SOLBU</name>
<proteinExistence type="predicted"/>